<dbReference type="InterPro" id="IPR029063">
    <property type="entry name" value="SAM-dependent_MTases_sf"/>
</dbReference>
<dbReference type="GO" id="GO:0032259">
    <property type="term" value="P:methylation"/>
    <property type="evidence" value="ECO:0007669"/>
    <property type="project" value="UniProtKB-KW"/>
</dbReference>
<evidence type="ECO:0000313" key="1">
    <source>
        <dbReference type="EMBL" id="MEE2039980.1"/>
    </source>
</evidence>
<keyword evidence="2" id="KW-1185">Reference proteome</keyword>
<dbReference type="Gene3D" id="3.40.50.150">
    <property type="entry name" value="Vaccinia Virus protein VP39"/>
    <property type="match status" value="1"/>
</dbReference>
<dbReference type="Proteomes" id="UP001356095">
    <property type="component" value="Unassembled WGS sequence"/>
</dbReference>
<protein>
    <submittedName>
        <fullName evidence="1">SAM-dependent methyltransferase</fullName>
        <ecNumber evidence="1">2.1.1.-</ecNumber>
    </submittedName>
</protein>
<reference evidence="1 2" key="1">
    <citation type="submission" date="2023-08" db="EMBL/GenBank/DDBJ databases">
        <authorList>
            <person name="Girao M."/>
            <person name="Carvalho M.F."/>
        </authorList>
    </citation>
    <scope>NUCLEOTIDE SEQUENCE [LARGE SCALE GENOMIC DNA]</scope>
    <source>
        <strain evidence="1 2">CT-R113</strain>
    </source>
</reference>
<dbReference type="EC" id="2.1.1.-" evidence="1"/>
<dbReference type="SUPFAM" id="SSF53335">
    <property type="entry name" value="S-adenosyl-L-methionine-dependent methyltransferases"/>
    <property type="match status" value="1"/>
</dbReference>
<dbReference type="EMBL" id="JAUZMY010000024">
    <property type="protein sequence ID" value="MEE2039980.1"/>
    <property type="molecule type" value="Genomic_DNA"/>
</dbReference>
<comment type="caution">
    <text evidence="1">The sequence shown here is derived from an EMBL/GenBank/DDBJ whole genome shotgun (WGS) entry which is preliminary data.</text>
</comment>
<dbReference type="GO" id="GO:0008168">
    <property type="term" value="F:methyltransferase activity"/>
    <property type="evidence" value="ECO:0007669"/>
    <property type="project" value="UniProtKB-KW"/>
</dbReference>
<name>A0ABU7KCL6_9ACTN</name>
<feature type="non-terminal residue" evidence="1">
    <location>
        <position position="282"/>
    </location>
</feature>
<dbReference type="PIRSF" id="PIRSF017393">
    <property type="entry name" value="MTase_SAV2177"/>
    <property type="match status" value="1"/>
</dbReference>
<proteinExistence type="predicted"/>
<dbReference type="Pfam" id="PF04672">
    <property type="entry name" value="Methyltransf_19"/>
    <property type="match status" value="1"/>
</dbReference>
<accession>A0ABU7KCL6</accession>
<evidence type="ECO:0000313" key="2">
    <source>
        <dbReference type="Proteomes" id="UP001356095"/>
    </source>
</evidence>
<keyword evidence="1" id="KW-0489">Methyltransferase</keyword>
<keyword evidence="1" id="KW-0808">Transferase</keyword>
<sequence>MPPVTPEGPAPKIDTSIPHNARIWNYWLGGKDNYPVDREMGEQIRSFFPEIVDNAVADRAFLVRTVTYLAAEEGIRQFLDIGTGLPTHNNTHEVAQTVAPDARVVYVDNDPLVLTHARALLTGTDQGSTDYADADLRDPDSILAAASATLDLSEPVALMLLGVVNFVADDDEVRSILDKLVGALAPGSFLVVSHPTDDLDRERAHQVAAAWNERGTPKLTIRTAAGITALFDGLELLEPGLVGVMFVTVVGLAVYVGPDIGATFRGLVPLLPEGSVFYTMGL</sequence>
<gene>
    <name evidence="1" type="ORF">Q8791_22445</name>
</gene>
<dbReference type="InterPro" id="IPR006764">
    <property type="entry name" value="SAM_dep_MeTrfase_SAV2177_type"/>
</dbReference>
<dbReference type="RefSeq" id="WP_330093741.1">
    <property type="nucleotide sequence ID" value="NZ_JAUZMY010000024.1"/>
</dbReference>
<organism evidence="1 2">
    <name type="scientific">Nocardiopsis codii</name>
    <dbReference type="NCBI Taxonomy" id="3065942"/>
    <lineage>
        <taxon>Bacteria</taxon>
        <taxon>Bacillati</taxon>
        <taxon>Actinomycetota</taxon>
        <taxon>Actinomycetes</taxon>
        <taxon>Streptosporangiales</taxon>
        <taxon>Nocardiopsidaceae</taxon>
        <taxon>Nocardiopsis</taxon>
    </lineage>
</organism>